<dbReference type="Pfam" id="PF01522">
    <property type="entry name" value="Polysacc_deac_1"/>
    <property type="match status" value="1"/>
</dbReference>
<keyword evidence="7" id="KW-0732">Signal</keyword>
<dbReference type="SUPFAM" id="SSF88713">
    <property type="entry name" value="Glycoside hydrolase/deacetylase"/>
    <property type="match status" value="1"/>
</dbReference>
<dbReference type="GO" id="GO:0005975">
    <property type="term" value="P:carbohydrate metabolic process"/>
    <property type="evidence" value="ECO:0007669"/>
    <property type="project" value="InterPro"/>
</dbReference>
<dbReference type="PATRIC" id="fig|1280949.3.peg.3357"/>
<evidence type="ECO:0000256" key="4">
    <source>
        <dbReference type="ARBA" id="ARBA00022723"/>
    </source>
</evidence>
<dbReference type="Proteomes" id="UP000027446">
    <property type="component" value="Unassembled WGS sequence"/>
</dbReference>
<comment type="similarity">
    <text evidence="2">Belongs to the polysaccharide deacetylase family.</text>
</comment>
<sequence>MQTALRPLLRATAIAGLILLSACLEGASEAECGPDALGVSRTLTLTTESRPPYELLKRDEVILTFDDGPAWSRTKRVMKELSKECTRATFFLQGNQAETWPGIAKSIREAGHTVGSHSWDHANLAELPLPEAIENAKHGQSAVSAAIGQETPLFRFPFIATTPELSEAIHAAGLIDVTVTADGADWTDISPEDAVAQILAMLKQHDRRGMVLLHDPFSKSARRTRLLLQSLKAEGYSVVALEQPEG</sequence>
<organism evidence="9 10">
    <name type="scientific">Hyphomonas adhaerens MHS-3</name>
    <dbReference type="NCBI Taxonomy" id="1280949"/>
    <lineage>
        <taxon>Bacteria</taxon>
        <taxon>Pseudomonadati</taxon>
        <taxon>Pseudomonadota</taxon>
        <taxon>Alphaproteobacteria</taxon>
        <taxon>Hyphomonadales</taxon>
        <taxon>Hyphomonadaceae</taxon>
        <taxon>Hyphomonas</taxon>
    </lineage>
</organism>
<evidence type="ECO:0000256" key="6">
    <source>
        <dbReference type="ARBA" id="ARBA00032976"/>
    </source>
</evidence>
<keyword evidence="10" id="KW-1185">Reference proteome</keyword>
<dbReference type="CDD" id="cd10917">
    <property type="entry name" value="CE4_NodB_like_6s_7s"/>
    <property type="match status" value="1"/>
</dbReference>
<feature type="domain" description="NodB homology" evidence="8">
    <location>
        <begin position="59"/>
        <end position="239"/>
    </location>
</feature>
<feature type="signal peptide" evidence="7">
    <location>
        <begin position="1"/>
        <end position="26"/>
    </location>
</feature>
<dbReference type="InterPro" id="IPR002509">
    <property type="entry name" value="NODB_dom"/>
</dbReference>
<accession>A0A069E544</accession>
<dbReference type="STRING" id="1280949.HAD_16537"/>
<evidence type="ECO:0000256" key="5">
    <source>
        <dbReference type="ARBA" id="ARBA00022801"/>
    </source>
</evidence>
<evidence type="ECO:0000313" key="10">
    <source>
        <dbReference type="Proteomes" id="UP000027446"/>
    </source>
</evidence>
<proteinExistence type="inferred from homology"/>
<protein>
    <recommendedName>
        <fullName evidence="3">Chitooligosaccharide deacetylase</fullName>
    </recommendedName>
    <alternativeName>
        <fullName evidence="6">Nodulation protein B</fullName>
    </alternativeName>
</protein>
<dbReference type="InterPro" id="IPR050248">
    <property type="entry name" value="Polysacc_deacetylase_ArnD"/>
</dbReference>
<dbReference type="AlphaFoldDB" id="A0A069E544"/>
<evidence type="ECO:0000256" key="7">
    <source>
        <dbReference type="SAM" id="SignalP"/>
    </source>
</evidence>
<dbReference type="PROSITE" id="PS51257">
    <property type="entry name" value="PROKAR_LIPOPROTEIN"/>
    <property type="match status" value="1"/>
</dbReference>
<dbReference type="OrthoDB" id="9784220at2"/>
<dbReference type="InterPro" id="IPR011330">
    <property type="entry name" value="Glyco_hydro/deAcase_b/a-brl"/>
</dbReference>
<dbReference type="PANTHER" id="PTHR10587">
    <property type="entry name" value="GLYCOSYL TRANSFERASE-RELATED"/>
    <property type="match status" value="1"/>
</dbReference>
<evidence type="ECO:0000256" key="1">
    <source>
        <dbReference type="ARBA" id="ARBA00003236"/>
    </source>
</evidence>
<dbReference type="GO" id="GO:0046872">
    <property type="term" value="F:metal ion binding"/>
    <property type="evidence" value="ECO:0007669"/>
    <property type="project" value="UniProtKB-KW"/>
</dbReference>
<evidence type="ECO:0000259" key="8">
    <source>
        <dbReference type="PROSITE" id="PS51677"/>
    </source>
</evidence>
<dbReference type="PROSITE" id="PS51677">
    <property type="entry name" value="NODB"/>
    <property type="match status" value="1"/>
</dbReference>
<keyword evidence="4" id="KW-0479">Metal-binding</keyword>
<dbReference type="GO" id="GO:0016810">
    <property type="term" value="F:hydrolase activity, acting on carbon-nitrogen (but not peptide) bonds"/>
    <property type="evidence" value="ECO:0007669"/>
    <property type="project" value="InterPro"/>
</dbReference>
<evidence type="ECO:0000256" key="2">
    <source>
        <dbReference type="ARBA" id="ARBA00010973"/>
    </source>
</evidence>
<dbReference type="EMBL" id="ARYH01000004">
    <property type="protein sequence ID" value="KCZ82687.1"/>
    <property type="molecule type" value="Genomic_DNA"/>
</dbReference>
<comment type="function">
    <text evidence="1">Is involved in generating a small heat-stable compound (Nod), an acylated oligomer of N-acetylglucosamine, that stimulates mitosis in various plant protoplasts.</text>
</comment>
<feature type="chain" id="PRO_5001663817" description="Chitooligosaccharide deacetylase" evidence="7">
    <location>
        <begin position="27"/>
        <end position="246"/>
    </location>
</feature>
<gene>
    <name evidence="9" type="ORF">HAD_16537</name>
</gene>
<dbReference type="GO" id="GO:0016020">
    <property type="term" value="C:membrane"/>
    <property type="evidence" value="ECO:0007669"/>
    <property type="project" value="TreeGrafter"/>
</dbReference>
<dbReference type="Gene3D" id="3.20.20.370">
    <property type="entry name" value="Glycoside hydrolase/deacetylase"/>
    <property type="match status" value="1"/>
</dbReference>
<evidence type="ECO:0000256" key="3">
    <source>
        <dbReference type="ARBA" id="ARBA00020071"/>
    </source>
</evidence>
<comment type="caution">
    <text evidence="9">The sequence shown here is derived from an EMBL/GenBank/DDBJ whole genome shotgun (WGS) entry which is preliminary data.</text>
</comment>
<keyword evidence="5" id="KW-0378">Hydrolase</keyword>
<dbReference type="RefSeq" id="WP_035573820.1">
    <property type="nucleotide sequence ID" value="NZ_ARYH01000004.1"/>
</dbReference>
<evidence type="ECO:0000313" key="9">
    <source>
        <dbReference type="EMBL" id="KCZ82687.1"/>
    </source>
</evidence>
<dbReference type="PANTHER" id="PTHR10587:SF133">
    <property type="entry name" value="CHITIN DEACETYLASE 1-RELATED"/>
    <property type="match status" value="1"/>
</dbReference>
<dbReference type="eggNOG" id="COG0726">
    <property type="taxonomic scope" value="Bacteria"/>
</dbReference>
<reference evidence="9 10" key="1">
    <citation type="journal article" date="2014" name="Antonie Van Leeuwenhoek">
        <title>Hyphomonas beringensis sp. nov. and Hyphomonas chukchiensis sp. nov., isolated from surface seawater of the Bering Sea and Chukchi Sea.</title>
        <authorList>
            <person name="Li C."/>
            <person name="Lai Q."/>
            <person name="Li G."/>
            <person name="Dong C."/>
            <person name="Wang J."/>
            <person name="Liao Y."/>
            <person name="Shao Z."/>
        </authorList>
    </citation>
    <scope>NUCLEOTIDE SEQUENCE [LARGE SCALE GENOMIC DNA]</scope>
    <source>
        <strain evidence="9 10">MHS-3</strain>
    </source>
</reference>
<name>A0A069E544_9PROT</name>